<evidence type="ECO:0000313" key="2">
    <source>
        <dbReference type="WBParaSite" id="nRc.2.0.1.t37146-RA"/>
    </source>
</evidence>
<proteinExistence type="predicted"/>
<accession>A0A915KGP1</accession>
<name>A0A915KGP1_ROMCU</name>
<evidence type="ECO:0000313" key="1">
    <source>
        <dbReference type="Proteomes" id="UP000887565"/>
    </source>
</evidence>
<protein>
    <submittedName>
        <fullName evidence="2">Uncharacterized protein</fullName>
    </submittedName>
</protein>
<dbReference type="Proteomes" id="UP000887565">
    <property type="component" value="Unplaced"/>
</dbReference>
<sequence length="165" mass="17474">MNNIDPSSEEIRVAIVQMTAVDDQPFSVVQNPALLFVASPDNSTLAGKSSSQSSASTSLNHCSSVSSISRASLSAVVAVIIVDFCDTDGRASSKDVCLFWRKVNNTFGSEESPTKNDGTMHKNAKNSLLSDLGTEVDIMFSGSIKIFKIPASCNDAAISGSFLSW</sequence>
<dbReference type="WBParaSite" id="nRc.2.0.1.t37146-RA">
    <property type="protein sequence ID" value="nRc.2.0.1.t37146-RA"/>
    <property type="gene ID" value="nRc.2.0.1.g37146"/>
</dbReference>
<keyword evidence="1" id="KW-1185">Reference proteome</keyword>
<organism evidence="1 2">
    <name type="scientific">Romanomermis culicivorax</name>
    <name type="common">Nematode worm</name>
    <dbReference type="NCBI Taxonomy" id="13658"/>
    <lineage>
        <taxon>Eukaryota</taxon>
        <taxon>Metazoa</taxon>
        <taxon>Ecdysozoa</taxon>
        <taxon>Nematoda</taxon>
        <taxon>Enoplea</taxon>
        <taxon>Dorylaimia</taxon>
        <taxon>Mermithida</taxon>
        <taxon>Mermithoidea</taxon>
        <taxon>Mermithidae</taxon>
        <taxon>Romanomermis</taxon>
    </lineage>
</organism>
<reference evidence="2" key="1">
    <citation type="submission" date="2022-11" db="UniProtKB">
        <authorList>
            <consortium name="WormBaseParasite"/>
        </authorList>
    </citation>
    <scope>IDENTIFICATION</scope>
</reference>
<dbReference type="AlphaFoldDB" id="A0A915KGP1"/>